<gene>
    <name evidence="1" type="ORF">PSI22_09190</name>
</gene>
<proteinExistence type="predicted"/>
<dbReference type="RefSeq" id="WP_273579479.1">
    <property type="nucleotide sequence ID" value="NZ_JAQRFO010000016.1"/>
</dbReference>
<organism evidence="1 2">
    <name type="scientific">Xenorhabdus aichiensis</name>
    <dbReference type="NCBI Taxonomy" id="3025874"/>
    <lineage>
        <taxon>Bacteria</taxon>
        <taxon>Pseudomonadati</taxon>
        <taxon>Pseudomonadota</taxon>
        <taxon>Gammaproteobacteria</taxon>
        <taxon>Enterobacterales</taxon>
        <taxon>Morganellaceae</taxon>
        <taxon>Xenorhabdus</taxon>
    </lineage>
</organism>
<evidence type="ECO:0000313" key="2">
    <source>
        <dbReference type="Proteomes" id="UP001214757"/>
    </source>
</evidence>
<reference evidence="1 2" key="1">
    <citation type="submission" date="2023-02" db="EMBL/GenBank/DDBJ databases">
        <title>Entomopathogenic bacteria.</title>
        <authorList>
            <person name="Machado R.A."/>
        </authorList>
    </citation>
    <scope>NUCLEOTIDE SEQUENCE [LARGE SCALE GENOMIC DNA]</scope>
    <source>
        <strain evidence="1 2">XENO-7</strain>
    </source>
</reference>
<comment type="caution">
    <text evidence="1">The sequence shown here is derived from an EMBL/GenBank/DDBJ whole genome shotgun (WGS) entry which is preliminary data.</text>
</comment>
<dbReference type="EMBL" id="JAQRFO010000016">
    <property type="protein sequence ID" value="MDC9621805.1"/>
    <property type="molecule type" value="Genomic_DNA"/>
</dbReference>
<accession>A0ABT5M4B2</accession>
<sequence length="158" mass="18928">MRDHQSNRGKKKLYRRVNTTTHHVFHHYGGEYRWERANQKSIREDMPHFLPMKSKQRWGLDYTPLFMFLLSKVGEKWDVIYSETIQRLDRVDPIFWMVTLHENDQRDYICCGESSYYNGLFVDKLGFLRKVNPHLSANDIPILCQCCTHTFNGVQISR</sequence>
<protein>
    <submittedName>
        <fullName evidence="1">Uncharacterized protein</fullName>
    </submittedName>
</protein>
<dbReference type="Proteomes" id="UP001214757">
    <property type="component" value="Unassembled WGS sequence"/>
</dbReference>
<name>A0ABT5M4B2_9GAMM</name>
<evidence type="ECO:0000313" key="1">
    <source>
        <dbReference type="EMBL" id="MDC9621805.1"/>
    </source>
</evidence>
<keyword evidence="2" id="KW-1185">Reference proteome</keyword>